<organism evidence="1 2">
    <name type="scientific">Sphingobacterium litopenaei</name>
    <dbReference type="NCBI Taxonomy" id="2763500"/>
    <lineage>
        <taxon>Bacteria</taxon>
        <taxon>Pseudomonadati</taxon>
        <taxon>Bacteroidota</taxon>
        <taxon>Sphingobacteriia</taxon>
        <taxon>Sphingobacteriales</taxon>
        <taxon>Sphingobacteriaceae</taxon>
        <taxon>Sphingobacterium</taxon>
    </lineage>
</organism>
<dbReference type="EMBL" id="JACOIJ010000012">
    <property type="protein sequence ID" value="MBD1429525.1"/>
    <property type="molecule type" value="Genomic_DNA"/>
</dbReference>
<reference evidence="1 2" key="1">
    <citation type="submission" date="2020-08" db="EMBL/GenBank/DDBJ databases">
        <title>Sphingobacterium sp. DN04309 isolated from aquaculture water.</title>
        <authorList>
            <person name="Zhang M."/>
        </authorList>
    </citation>
    <scope>NUCLEOTIDE SEQUENCE [LARGE SCALE GENOMIC DNA]</scope>
    <source>
        <strain evidence="1 2">DN04309</strain>
    </source>
</reference>
<gene>
    <name evidence="1" type="ORF">H8B04_08075</name>
</gene>
<accession>A0ABR7YDZ4</accession>
<dbReference type="Gene3D" id="1.20.1440.60">
    <property type="entry name" value="23S rRNA-intervening sequence"/>
    <property type="match status" value="1"/>
</dbReference>
<dbReference type="Pfam" id="PF05635">
    <property type="entry name" value="23S_rRNA_IVP"/>
    <property type="match status" value="1"/>
</dbReference>
<sequence>MHKFRELVVWQKAMDLATSVYLSTENLPITEKFGLLSQIRRCAVSICSNIAEGAGRNTKGEFIQFLGMANGSAYELETQLELLNRLKYIDDSIKNKLCDEVEAVQKML</sequence>
<dbReference type="SUPFAM" id="SSF158446">
    <property type="entry name" value="IVS-encoded protein-like"/>
    <property type="match status" value="1"/>
</dbReference>
<dbReference type="CDD" id="cd16377">
    <property type="entry name" value="23S_rRNA_IVP_like"/>
    <property type="match status" value="1"/>
</dbReference>
<dbReference type="PANTHER" id="PTHR38471">
    <property type="entry name" value="FOUR HELIX BUNDLE PROTEIN"/>
    <property type="match status" value="1"/>
</dbReference>
<dbReference type="InterPro" id="IPR012657">
    <property type="entry name" value="23S_rRNA-intervening_sequence"/>
</dbReference>
<dbReference type="InterPro" id="IPR036583">
    <property type="entry name" value="23S_rRNA_IVS_sf"/>
</dbReference>
<dbReference type="NCBIfam" id="TIGR02436">
    <property type="entry name" value="four helix bundle protein"/>
    <property type="match status" value="1"/>
</dbReference>
<keyword evidence="2" id="KW-1185">Reference proteome</keyword>
<protein>
    <submittedName>
        <fullName evidence="1">Four helix bundle protein</fullName>
    </submittedName>
</protein>
<evidence type="ECO:0000313" key="1">
    <source>
        <dbReference type="EMBL" id="MBD1429525.1"/>
    </source>
</evidence>
<name>A0ABR7YDZ4_9SPHI</name>
<dbReference type="Proteomes" id="UP000651271">
    <property type="component" value="Unassembled WGS sequence"/>
</dbReference>
<comment type="caution">
    <text evidence="1">The sequence shown here is derived from an EMBL/GenBank/DDBJ whole genome shotgun (WGS) entry which is preliminary data.</text>
</comment>
<dbReference type="PANTHER" id="PTHR38471:SF2">
    <property type="entry name" value="FOUR HELIX BUNDLE PROTEIN"/>
    <property type="match status" value="1"/>
</dbReference>
<evidence type="ECO:0000313" key="2">
    <source>
        <dbReference type="Proteomes" id="UP000651271"/>
    </source>
</evidence>
<dbReference type="RefSeq" id="WP_190302022.1">
    <property type="nucleotide sequence ID" value="NZ_JACOIJ010000012.1"/>
</dbReference>
<proteinExistence type="predicted"/>